<dbReference type="EMBL" id="AGNK02001276">
    <property type="status" value="NOT_ANNOTATED_CDS"/>
    <property type="molecule type" value="Genomic_DNA"/>
</dbReference>
<dbReference type="Proteomes" id="UP000004995">
    <property type="component" value="Unassembled WGS sequence"/>
</dbReference>
<reference evidence="2" key="1">
    <citation type="journal article" date="2012" name="Nat. Biotechnol.">
        <title>Reference genome sequence of the model plant Setaria.</title>
        <authorList>
            <person name="Bennetzen J.L."/>
            <person name="Schmutz J."/>
            <person name="Wang H."/>
            <person name="Percifield R."/>
            <person name="Hawkins J."/>
            <person name="Pontaroli A.C."/>
            <person name="Estep M."/>
            <person name="Feng L."/>
            <person name="Vaughn J.N."/>
            <person name="Grimwood J."/>
            <person name="Jenkins J."/>
            <person name="Barry K."/>
            <person name="Lindquist E."/>
            <person name="Hellsten U."/>
            <person name="Deshpande S."/>
            <person name="Wang X."/>
            <person name="Wu X."/>
            <person name="Mitros T."/>
            <person name="Triplett J."/>
            <person name="Yang X."/>
            <person name="Ye C.Y."/>
            <person name="Mauro-Herrera M."/>
            <person name="Wang L."/>
            <person name="Li P."/>
            <person name="Sharma M."/>
            <person name="Sharma R."/>
            <person name="Ronald P.C."/>
            <person name="Panaud O."/>
            <person name="Kellogg E.A."/>
            <person name="Brutnell T.P."/>
            <person name="Doust A.N."/>
            <person name="Tuskan G.A."/>
            <person name="Rokhsar D."/>
            <person name="Devos K.M."/>
        </authorList>
    </citation>
    <scope>NUCLEOTIDE SEQUENCE [LARGE SCALE GENOMIC DNA]</scope>
    <source>
        <strain evidence="2">cv. Yugu1</strain>
    </source>
</reference>
<dbReference type="HOGENOM" id="CLU_3360562_0_0_1"/>
<sequence>MYPTFHAEITLLPGQHSNPLCQYSGEPHSHYHLTSR</sequence>
<dbReference type="InParanoid" id="K4A4C9"/>
<evidence type="ECO:0000313" key="1">
    <source>
        <dbReference type="EnsemblPlants" id="KQL26078"/>
    </source>
</evidence>
<protein>
    <submittedName>
        <fullName evidence="1">Uncharacterized protein</fullName>
    </submittedName>
</protein>
<evidence type="ECO:0000313" key="2">
    <source>
        <dbReference type="Proteomes" id="UP000004995"/>
    </source>
</evidence>
<dbReference type="AlphaFoldDB" id="K4A4C9"/>
<reference evidence="1" key="2">
    <citation type="submission" date="2018-08" db="UniProtKB">
        <authorList>
            <consortium name="EnsemblPlants"/>
        </authorList>
    </citation>
    <scope>IDENTIFICATION</scope>
    <source>
        <strain evidence="1">Yugu1</strain>
    </source>
</reference>
<name>K4A4C9_SETIT</name>
<accession>K4A4C9</accession>
<proteinExistence type="predicted"/>
<dbReference type="EnsemblPlants" id="KQL26078">
    <property type="protein sequence ID" value="KQL26078"/>
    <property type="gene ID" value="SETIT_033733mg"/>
</dbReference>
<keyword evidence="2" id="KW-1185">Reference proteome</keyword>
<organism evidence="1 2">
    <name type="scientific">Setaria italica</name>
    <name type="common">Foxtail millet</name>
    <name type="synonym">Panicum italicum</name>
    <dbReference type="NCBI Taxonomy" id="4555"/>
    <lineage>
        <taxon>Eukaryota</taxon>
        <taxon>Viridiplantae</taxon>
        <taxon>Streptophyta</taxon>
        <taxon>Embryophyta</taxon>
        <taxon>Tracheophyta</taxon>
        <taxon>Spermatophyta</taxon>
        <taxon>Magnoliopsida</taxon>
        <taxon>Liliopsida</taxon>
        <taxon>Poales</taxon>
        <taxon>Poaceae</taxon>
        <taxon>PACMAD clade</taxon>
        <taxon>Panicoideae</taxon>
        <taxon>Panicodae</taxon>
        <taxon>Paniceae</taxon>
        <taxon>Cenchrinae</taxon>
        <taxon>Setaria</taxon>
    </lineage>
</organism>
<dbReference type="Gramene" id="KQL26078">
    <property type="protein sequence ID" value="KQL26078"/>
    <property type="gene ID" value="SETIT_033733mg"/>
</dbReference>